<dbReference type="Pfam" id="PF22939">
    <property type="entry name" value="WHD_GPIID"/>
    <property type="match status" value="1"/>
</dbReference>
<dbReference type="PANTHER" id="PTHR10039">
    <property type="entry name" value="AMELOGENIN"/>
    <property type="match status" value="1"/>
</dbReference>
<evidence type="ECO:0000313" key="6">
    <source>
        <dbReference type="EMBL" id="PMD19463.1"/>
    </source>
</evidence>
<dbReference type="InterPro" id="IPR056125">
    <property type="entry name" value="DUF7708"/>
</dbReference>
<gene>
    <name evidence="6" type="ORF">NA56DRAFT_705639</name>
</gene>
<feature type="domain" description="Nephrocystin 3-like N-terminal" evidence="5">
    <location>
        <begin position="237"/>
        <end position="404"/>
    </location>
</feature>
<dbReference type="AlphaFoldDB" id="A0A2J6PZK5"/>
<dbReference type="Gene3D" id="1.25.40.20">
    <property type="entry name" value="Ankyrin repeat-containing domain"/>
    <property type="match status" value="1"/>
</dbReference>
<sequence length="1254" mass="141435">MASTSAAALLGKIDPRCSRDAWDIAKARFLEGLDEVEKAAFHDATPENIFYAASNVEREDQRESKTRSLFTKLQPLVSAVEDYGKAMDTFPNIAPLYLAPIWGSIRVMLVIASNHGRFYTRVIDTFGDIGDILPRLHLTETQKKSTVKRIFQPISPALNAHLEDAILRFRRHRRAVEKEAELCHMIEEKESRDLVVRNHAAAEARERENRQKILLSLLSKTDNESKHRRMQRIRHKGTGGWLKALDEFKAWSSCTTHAVMCLYGIPGCGKSVLMSSLIDDMLVEDGSNSKRDIIFYYCDHADKRTLDPVNIFSSLALQLLSRRGGLPTGILAILESVCQDSATADLEDIVRLLLKSMEKIISPIIVLDGLNEVNEVNRKIIFHNLNRLVSQASTSVVKIIIASREDTTYLTQVPHASSFKVRAGVETVTGDIDCFVKYAIRDLISRNELVIGDSALEEEIFVALSKGAKGMLLWVKFQLDDLCRAETDSSIREVLRNLPLDLSETYDRLLARIDVGEQRKYVKRMFEWIICAKQPLEVEELRQAIAFTIDDYYFDPGKIPNDLGRLARSCGNLIVIEDEDENVQIAHYTVEQYLLAEKNHNTSFFHFNKEEANLRVGQVCVAYLSFSDFELQLTRYDDNHTSTFAALEDVVRTESMLPPRSQPSKLVKVLKQFRGNLDTATGIPFDRYVHSSKWRKPAASLNTKYHLLSYVVENWLLHNTGIQIQYEPSRHQALFEHLALEKNFSFDLRPWDSIPFRLEGSSDVLQIGWALSTNHIPLLYAVAKHIGANCLANYLERASTAFTLFASRSAETGAQSLGKFSGRSIDNWPNSQGWECWLCRCLLIASDNSFTDILTLCFRDWTNHKFGNQKNAEWNQLQLILIGHLILDAEFHERLSTVECIANITLNWPFQMRRELWTTTKTVDDAANAFERAFASQSEHLMELLGLASCQASASFKERILLGSSLRDAFAAPDVLKIRCLLRIFGATTSSFWNIPSRIYYARTRAAADASAFSYLVEQAKVSSACRSASLETHWISALKDASIDDQINVLLAAGRIPSLARENTWLLMNAIIENKSLRLTLLVKACVPLSYSIDFKHFGGTEPIILTLRKTVTPEGFVSPLCCAVIFERHQMIKELLVAGAPVNAHGSSLGLAPLHFAAMADSLEGFKCLESHGADLELRDTTGRNMIDMVIATKLVGNMWRPDKSLFYYLIKHHESYSHYSWGAQLKALYISSPRSIALRDAGLLDCPGDKQ</sequence>
<reference evidence="6 7" key="1">
    <citation type="submission" date="2016-05" db="EMBL/GenBank/DDBJ databases">
        <title>A degradative enzymes factory behind the ericoid mycorrhizal symbiosis.</title>
        <authorList>
            <consortium name="DOE Joint Genome Institute"/>
            <person name="Martino E."/>
            <person name="Morin E."/>
            <person name="Grelet G."/>
            <person name="Kuo A."/>
            <person name="Kohler A."/>
            <person name="Daghino S."/>
            <person name="Barry K."/>
            <person name="Choi C."/>
            <person name="Cichocki N."/>
            <person name="Clum A."/>
            <person name="Copeland A."/>
            <person name="Hainaut M."/>
            <person name="Haridas S."/>
            <person name="Labutti K."/>
            <person name="Lindquist E."/>
            <person name="Lipzen A."/>
            <person name="Khouja H.-R."/>
            <person name="Murat C."/>
            <person name="Ohm R."/>
            <person name="Olson A."/>
            <person name="Spatafora J."/>
            <person name="Veneault-Fourrey C."/>
            <person name="Henrissat B."/>
            <person name="Grigoriev I."/>
            <person name="Martin F."/>
            <person name="Perotto S."/>
        </authorList>
    </citation>
    <scope>NUCLEOTIDE SEQUENCE [LARGE SCALE GENOMIC DNA]</scope>
    <source>
        <strain evidence="6 7">UAMH 7357</strain>
    </source>
</reference>
<dbReference type="InterPro" id="IPR054471">
    <property type="entry name" value="GPIID_WHD"/>
</dbReference>
<organism evidence="6 7">
    <name type="scientific">Hyaloscypha hepaticicola</name>
    <dbReference type="NCBI Taxonomy" id="2082293"/>
    <lineage>
        <taxon>Eukaryota</taxon>
        <taxon>Fungi</taxon>
        <taxon>Dikarya</taxon>
        <taxon>Ascomycota</taxon>
        <taxon>Pezizomycotina</taxon>
        <taxon>Leotiomycetes</taxon>
        <taxon>Helotiales</taxon>
        <taxon>Hyaloscyphaceae</taxon>
        <taxon>Hyaloscypha</taxon>
    </lineage>
</organism>
<evidence type="ECO:0000259" key="5">
    <source>
        <dbReference type="Pfam" id="PF24883"/>
    </source>
</evidence>
<dbReference type="SUPFAM" id="SSF48403">
    <property type="entry name" value="Ankyrin repeat"/>
    <property type="match status" value="1"/>
</dbReference>
<name>A0A2J6PZK5_9HELO</name>
<keyword evidence="7" id="KW-1185">Reference proteome</keyword>
<dbReference type="OrthoDB" id="7464126at2759"/>
<dbReference type="Proteomes" id="UP000235672">
    <property type="component" value="Unassembled WGS sequence"/>
</dbReference>
<feature type="repeat" description="ANK" evidence="2">
    <location>
        <begin position="1151"/>
        <end position="1183"/>
    </location>
</feature>
<feature type="domain" description="DUF7708" evidence="4">
    <location>
        <begin position="73"/>
        <end position="139"/>
    </location>
</feature>
<dbReference type="EMBL" id="KZ613489">
    <property type="protein sequence ID" value="PMD19463.1"/>
    <property type="molecule type" value="Genomic_DNA"/>
</dbReference>
<dbReference type="Pfam" id="PF24883">
    <property type="entry name" value="NPHP3_N"/>
    <property type="match status" value="1"/>
</dbReference>
<dbReference type="SMART" id="SM00248">
    <property type="entry name" value="ANK"/>
    <property type="match status" value="2"/>
</dbReference>
<evidence type="ECO:0000256" key="2">
    <source>
        <dbReference type="PROSITE-ProRule" id="PRU00023"/>
    </source>
</evidence>
<evidence type="ECO:0000259" key="4">
    <source>
        <dbReference type="Pfam" id="PF24809"/>
    </source>
</evidence>
<evidence type="ECO:0000256" key="1">
    <source>
        <dbReference type="ARBA" id="ARBA00022737"/>
    </source>
</evidence>
<dbReference type="InterPro" id="IPR036770">
    <property type="entry name" value="Ankyrin_rpt-contain_sf"/>
</dbReference>
<dbReference type="InterPro" id="IPR027417">
    <property type="entry name" value="P-loop_NTPase"/>
</dbReference>
<dbReference type="Pfam" id="PF24809">
    <property type="entry name" value="DUF7708"/>
    <property type="match status" value="1"/>
</dbReference>
<dbReference type="PROSITE" id="PS50297">
    <property type="entry name" value="ANK_REP_REGION"/>
    <property type="match status" value="1"/>
</dbReference>
<keyword evidence="1" id="KW-0677">Repeat</keyword>
<accession>A0A2J6PZK5</accession>
<dbReference type="STRING" id="1745343.A0A2J6PZK5"/>
<feature type="domain" description="GPI inositol-deacylase winged helix" evidence="3">
    <location>
        <begin position="518"/>
        <end position="598"/>
    </location>
</feature>
<dbReference type="SUPFAM" id="SSF52540">
    <property type="entry name" value="P-loop containing nucleoside triphosphate hydrolases"/>
    <property type="match status" value="1"/>
</dbReference>
<dbReference type="Gene3D" id="3.40.50.300">
    <property type="entry name" value="P-loop containing nucleotide triphosphate hydrolases"/>
    <property type="match status" value="1"/>
</dbReference>
<dbReference type="InterPro" id="IPR056884">
    <property type="entry name" value="NPHP3-like_N"/>
</dbReference>
<dbReference type="InterPro" id="IPR002110">
    <property type="entry name" value="Ankyrin_rpt"/>
</dbReference>
<dbReference type="PROSITE" id="PS50088">
    <property type="entry name" value="ANK_REPEAT"/>
    <property type="match status" value="1"/>
</dbReference>
<evidence type="ECO:0000259" key="3">
    <source>
        <dbReference type="Pfam" id="PF22939"/>
    </source>
</evidence>
<proteinExistence type="predicted"/>
<protein>
    <submittedName>
        <fullName evidence="6">Uncharacterized protein</fullName>
    </submittedName>
</protein>
<evidence type="ECO:0000313" key="7">
    <source>
        <dbReference type="Proteomes" id="UP000235672"/>
    </source>
</evidence>
<keyword evidence="2" id="KW-0040">ANK repeat</keyword>